<dbReference type="FunFam" id="1.10.150.20:FF:000010">
    <property type="entry name" value="DNA polymerase lambda"/>
    <property type="match status" value="1"/>
</dbReference>
<evidence type="ECO:0000313" key="21">
    <source>
        <dbReference type="Proteomes" id="UP000034291"/>
    </source>
</evidence>
<evidence type="ECO:0000313" key="20">
    <source>
        <dbReference type="EMBL" id="KKK13609.1"/>
    </source>
</evidence>
<keyword evidence="14 17" id="KW-0539">Nucleus</keyword>
<evidence type="ECO:0000256" key="1">
    <source>
        <dbReference type="ARBA" id="ARBA00001936"/>
    </source>
</evidence>
<keyword evidence="11" id="KW-0238">DNA-binding</keyword>
<dbReference type="OrthoDB" id="205514at2759"/>
<evidence type="ECO:0000256" key="11">
    <source>
        <dbReference type="ARBA" id="ARBA00023125"/>
    </source>
</evidence>
<dbReference type="InterPro" id="IPR029398">
    <property type="entry name" value="PolB_thumb"/>
</dbReference>
<dbReference type="EMBL" id="JZBS01003780">
    <property type="protein sequence ID" value="KKK13609.1"/>
    <property type="molecule type" value="Genomic_DNA"/>
</dbReference>
<evidence type="ECO:0000256" key="15">
    <source>
        <dbReference type="ARBA" id="ARBA00049244"/>
    </source>
</evidence>
<dbReference type="Gene3D" id="1.10.150.110">
    <property type="entry name" value="DNA polymerase beta, N-terminal domain-like"/>
    <property type="match status" value="1"/>
</dbReference>
<accession>A0A0F8U1H4</accession>
<organism evidence="20 21">
    <name type="scientific">Aspergillus rambellii</name>
    <dbReference type="NCBI Taxonomy" id="308745"/>
    <lineage>
        <taxon>Eukaryota</taxon>
        <taxon>Fungi</taxon>
        <taxon>Dikarya</taxon>
        <taxon>Ascomycota</taxon>
        <taxon>Pezizomycotina</taxon>
        <taxon>Eurotiomycetes</taxon>
        <taxon>Eurotiomycetidae</taxon>
        <taxon>Eurotiales</taxon>
        <taxon>Aspergillaceae</taxon>
        <taxon>Aspergillus</taxon>
        <taxon>Aspergillus subgen. Nidulantes</taxon>
    </lineage>
</organism>
<dbReference type="InterPro" id="IPR036420">
    <property type="entry name" value="BRCT_dom_sf"/>
</dbReference>
<comment type="cofactor">
    <cofactor evidence="1">
        <name>Mn(2+)</name>
        <dbReference type="ChEBI" id="CHEBI:29035"/>
    </cofactor>
</comment>
<reference evidence="20 21" key="1">
    <citation type="submission" date="2015-02" db="EMBL/GenBank/DDBJ databases">
        <title>Draft Genome Sequences of Two Closely-Related Aflatoxigenic Aspergillus Species Obtained from the Cote d'Ivoire.</title>
        <authorList>
            <person name="Moore G.G."/>
            <person name="Beltz S.B."/>
            <person name="Mack B.M."/>
        </authorList>
    </citation>
    <scope>NUCLEOTIDE SEQUENCE [LARGE SCALE GENOMIC DNA]</scope>
    <source>
        <strain evidence="20 21">SRRC1468</strain>
    </source>
</reference>
<dbReference type="InterPro" id="IPR018944">
    <property type="entry name" value="DNA_pol_lambd_fingers_domain"/>
</dbReference>
<protein>
    <recommendedName>
        <fullName evidence="17">DNA polymerase</fullName>
        <ecNumber evidence="17">2.7.7.7</ecNumber>
    </recommendedName>
</protein>
<dbReference type="InterPro" id="IPR002008">
    <property type="entry name" value="DNA_pol_X_beta-like"/>
</dbReference>
<dbReference type="GO" id="GO:0006303">
    <property type="term" value="P:double-strand break repair via nonhomologous end joining"/>
    <property type="evidence" value="ECO:0007669"/>
    <property type="project" value="TreeGrafter"/>
</dbReference>
<evidence type="ECO:0000256" key="13">
    <source>
        <dbReference type="ARBA" id="ARBA00023239"/>
    </source>
</evidence>
<dbReference type="PANTHER" id="PTHR11276:SF28">
    <property type="entry name" value="DNA POLYMERASE LAMBDA"/>
    <property type="match status" value="1"/>
</dbReference>
<evidence type="ECO:0000256" key="8">
    <source>
        <dbReference type="ARBA" id="ARBA00022723"/>
    </source>
</evidence>
<feature type="domain" description="BRCT" evidence="19">
    <location>
        <begin position="112"/>
        <end position="208"/>
    </location>
</feature>
<keyword evidence="7" id="KW-0235">DNA replication</keyword>
<evidence type="ECO:0000256" key="4">
    <source>
        <dbReference type="ARBA" id="ARBA00022634"/>
    </source>
</evidence>
<evidence type="ECO:0000256" key="9">
    <source>
        <dbReference type="ARBA" id="ARBA00022763"/>
    </source>
</evidence>
<dbReference type="SMART" id="SM00483">
    <property type="entry name" value="POLXc"/>
    <property type="match status" value="1"/>
</dbReference>
<dbReference type="Proteomes" id="UP000034291">
    <property type="component" value="Unassembled WGS sequence"/>
</dbReference>
<keyword evidence="21" id="KW-1185">Reference proteome</keyword>
<dbReference type="Pfam" id="PF10391">
    <property type="entry name" value="DNA_pol_lambd_f"/>
    <property type="match status" value="1"/>
</dbReference>
<feature type="active site" description="Nucleophile; Schiff-base intermediate with DNA; for 5'-dRP lyase activity" evidence="16">
    <location>
        <position position="371"/>
    </location>
</feature>
<dbReference type="Gene3D" id="3.30.210.10">
    <property type="entry name" value="DNA polymerase, thumb domain"/>
    <property type="match status" value="1"/>
</dbReference>
<keyword evidence="12 17" id="KW-0234">DNA repair</keyword>
<dbReference type="GO" id="GO:0016829">
    <property type="term" value="F:lyase activity"/>
    <property type="evidence" value="ECO:0007669"/>
    <property type="project" value="UniProtKB-KW"/>
</dbReference>
<dbReference type="InterPro" id="IPR028207">
    <property type="entry name" value="DNA_pol_B_palm_palm"/>
</dbReference>
<dbReference type="FunFam" id="1.10.150.110:FF:000005">
    <property type="entry name" value="DNA polymerase POL4"/>
    <property type="match status" value="1"/>
</dbReference>
<dbReference type="STRING" id="308745.A0A0F8U1H4"/>
<keyword evidence="13" id="KW-0456">Lyase</keyword>
<dbReference type="GO" id="GO:0003887">
    <property type="term" value="F:DNA-directed DNA polymerase activity"/>
    <property type="evidence" value="ECO:0007669"/>
    <property type="project" value="UniProtKB-UniRule"/>
</dbReference>
<keyword evidence="4" id="KW-0237">DNA synthesis</keyword>
<dbReference type="GO" id="GO:0005634">
    <property type="term" value="C:nucleus"/>
    <property type="evidence" value="ECO:0007669"/>
    <property type="project" value="UniProtKB-SubCell"/>
</dbReference>
<dbReference type="PRINTS" id="PR00869">
    <property type="entry name" value="DNAPOLX"/>
</dbReference>
<dbReference type="InterPro" id="IPR022312">
    <property type="entry name" value="DNA_pol_X"/>
</dbReference>
<dbReference type="InterPro" id="IPR001357">
    <property type="entry name" value="BRCT_dom"/>
</dbReference>
<evidence type="ECO:0000256" key="17">
    <source>
        <dbReference type="RuleBase" id="RU366014"/>
    </source>
</evidence>
<dbReference type="SUPFAM" id="SSF47802">
    <property type="entry name" value="DNA polymerase beta, N-terminal domain-like"/>
    <property type="match status" value="1"/>
</dbReference>
<dbReference type="Gene3D" id="3.40.50.10190">
    <property type="entry name" value="BRCT domain"/>
    <property type="match status" value="1"/>
</dbReference>
<dbReference type="PRINTS" id="PR00870">
    <property type="entry name" value="DNAPOLXBETA"/>
</dbReference>
<dbReference type="Pfam" id="PF14791">
    <property type="entry name" value="DNA_pol_B_thumb"/>
    <property type="match status" value="1"/>
</dbReference>
<dbReference type="SUPFAM" id="SSF52113">
    <property type="entry name" value="BRCT domain"/>
    <property type="match status" value="1"/>
</dbReference>
<dbReference type="InterPro" id="IPR010996">
    <property type="entry name" value="HHH_MUS81"/>
</dbReference>
<dbReference type="InterPro" id="IPR019843">
    <property type="entry name" value="DNA_pol-X_BS"/>
</dbReference>
<name>A0A0F8U1H4_9EURO</name>
<evidence type="ECO:0000256" key="18">
    <source>
        <dbReference type="SAM" id="MobiDB-lite"/>
    </source>
</evidence>
<keyword evidence="8" id="KW-0479">Metal-binding</keyword>
<evidence type="ECO:0000256" key="10">
    <source>
        <dbReference type="ARBA" id="ARBA00022932"/>
    </source>
</evidence>
<comment type="catalytic activity">
    <reaction evidence="15 17">
        <text>DNA(n) + a 2'-deoxyribonucleoside 5'-triphosphate = DNA(n+1) + diphosphate</text>
        <dbReference type="Rhea" id="RHEA:22508"/>
        <dbReference type="Rhea" id="RHEA-COMP:17339"/>
        <dbReference type="Rhea" id="RHEA-COMP:17340"/>
        <dbReference type="ChEBI" id="CHEBI:33019"/>
        <dbReference type="ChEBI" id="CHEBI:61560"/>
        <dbReference type="ChEBI" id="CHEBI:173112"/>
        <dbReference type="EC" id="2.7.7.7"/>
    </reaction>
</comment>
<comment type="caution">
    <text evidence="20">The sequence shown here is derived from an EMBL/GenBank/DDBJ whole genome shotgun (WGS) entry which is preliminary data.</text>
</comment>
<keyword evidence="10 17" id="KW-0239">DNA-directed DNA polymerase</keyword>
<evidence type="ECO:0000256" key="16">
    <source>
        <dbReference type="PIRSR" id="PIRSR622312-50"/>
    </source>
</evidence>
<evidence type="ECO:0000256" key="3">
    <source>
        <dbReference type="ARBA" id="ARBA00008323"/>
    </source>
</evidence>
<keyword evidence="9 17" id="KW-0227">DNA damage</keyword>
<dbReference type="PROSITE" id="PS50172">
    <property type="entry name" value="BRCT"/>
    <property type="match status" value="1"/>
</dbReference>
<dbReference type="GO" id="GO:0046872">
    <property type="term" value="F:metal ion binding"/>
    <property type="evidence" value="ECO:0007669"/>
    <property type="project" value="UniProtKB-UniRule"/>
</dbReference>
<dbReference type="AlphaFoldDB" id="A0A0F8U1H4"/>
<comment type="subcellular location">
    <subcellularLocation>
        <location evidence="2 17">Nucleus</location>
    </subcellularLocation>
</comment>
<dbReference type="EC" id="2.7.7.7" evidence="17"/>
<sequence>MSRVTTDKEAFFKGLEQLDSITDDSEGEFDRLISASLPRDRKAVLRHSRSVTDPSPSVSAAGNATIGLSKESPIDIEGNRPKAMAGSSERRPVGSNAPGKRKRGSSGPVIPARPQIFKGLVFFFFPNNDVSPLRRLRIQKAQEYGALWEKTWGDNITHVIVDKGLKFCEVLKHLNLDSFPPNIALVDESYPSECIKFRCVLSASHVRFQVNGAPSEAKEISAANQAPLSRSLSLKPARNRETQPSQISEHQEHSPAPDLELAGLSKDPRDQPWDPLDGLECDAAVAASDLSEDSESETAAMQKKRKRWDDEQQKTIEVLQQMLDYYTRTSDHWRTLAYRKAISALRNQSTKVATRNQALSIAGIGPRLADKIEEIVFTNRLRRLENTNRTPEDHLLQEFLGVYGAGVSTASRWIAQGYKSLADLQARASLTAAQRIGVERYDDFSQRIPRNEVAAHGEIVRRAVHRANPEMQVIVGGSYRRGACDSGDIDLIITKPEATIEEIRTMMTDTVVPQLFRQGFLQASLATTSRDDGSKWHGASKLPGRALWRRIDLLFVPGAEIGAALIYFTGNDIFNRSLRLLASKKSMRLNQRGLYTDVLRGPQRTKLNAGRLIESRDERRIFAILGVPWRPPEHRIC</sequence>
<evidence type="ECO:0000256" key="12">
    <source>
        <dbReference type="ARBA" id="ARBA00023204"/>
    </source>
</evidence>
<dbReference type="Gene3D" id="1.10.150.20">
    <property type="entry name" value="5' to 3' exonuclease, C-terminal subdomain"/>
    <property type="match status" value="1"/>
</dbReference>
<comment type="similarity">
    <text evidence="3 17">Belongs to the DNA polymerase type-X family.</text>
</comment>
<feature type="region of interest" description="Disordered" evidence="18">
    <location>
        <begin position="219"/>
        <end position="277"/>
    </location>
</feature>
<dbReference type="GO" id="GO:0003677">
    <property type="term" value="F:DNA binding"/>
    <property type="evidence" value="ECO:0007669"/>
    <property type="project" value="UniProtKB-UniRule"/>
</dbReference>
<keyword evidence="6 17" id="KW-0548">Nucleotidyltransferase</keyword>
<dbReference type="InterPro" id="IPR027421">
    <property type="entry name" value="DNA_pol_lamdba_lyase_dom_sf"/>
</dbReference>
<feature type="compositionally biased region" description="Polar residues" evidence="18">
    <location>
        <begin position="51"/>
        <end position="62"/>
    </location>
</feature>
<feature type="region of interest" description="Disordered" evidence="18">
    <location>
        <begin position="46"/>
        <end position="109"/>
    </location>
</feature>
<dbReference type="PANTHER" id="PTHR11276">
    <property type="entry name" value="DNA POLYMERASE TYPE-X FAMILY MEMBER"/>
    <property type="match status" value="1"/>
</dbReference>
<dbReference type="SUPFAM" id="SSF81301">
    <property type="entry name" value="Nucleotidyltransferase"/>
    <property type="match status" value="1"/>
</dbReference>
<dbReference type="Gene3D" id="3.30.460.10">
    <property type="entry name" value="Beta Polymerase, domain 2"/>
    <property type="match status" value="1"/>
</dbReference>
<evidence type="ECO:0000256" key="5">
    <source>
        <dbReference type="ARBA" id="ARBA00022679"/>
    </source>
</evidence>
<dbReference type="GO" id="GO:0006260">
    <property type="term" value="P:DNA replication"/>
    <property type="evidence" value="ECO:0007669"/>
    <property type="project" value="UniProtKB-KW"/>
</dbReference>
<feature type="compositionally biased region" description="Polar residues" evidence="18">
    <location>
        <begin position="222"/>
        <end position="232"/>
    </location>
</feature>
<keyword evidence="5 17" id="KW-0808">Transferase</keyword>
<evidence type="ECO:0000256" key="14">
    <source>
        <dbReference type="ARBA" id="ARBA00023242"/>
    </source>
</evidence>
<comment type="function">
    <text evidence="17">DNA polymerase that functions in several pathways of DNA repair. Involved in base excision repair (BER) responsible for repair of lesions that give rise to abasic (AP) sites in DNA. Also contributes to DNA double-strand break repair by non-homologous end joining and homologous recombination. Has both template-dependent and template-independent (terminal transferase) DNA polymerase activities. Has also a 5'-deoxyribose-5-phosphate lyase (dRP lyase) activity.</text>
</comment>
<dbReference type="InterPro" id="IPR002054">
    <property type="entry name" value="DNA-dir_DNA_pol_X"/>
</dbReference>
<dbReference type="InterPro" id="IPR043519">
    <property type="entry name" value="NT_sf"/>
</dbReference>
<dbReference type="SUPFAM" id="SSF81585">
    <property type="entry name" value="PsbU/PolX domain-like"/>
    <property type="match status" value="1"/>
</dbReference>
<proteinExistence type="inferred from homology"/>
<dbReference type="PROSITE" id="PS00522">
    <property type="entry name" value="DNA_POLYMERASE_X"/>
    <property type="match status" value="1"/>
</dbReference>
<gene>
    <name evidence="20" type="ORF">ARAM_006020</name>
</gene>
<evidence type="ECO:0000259" key="19">
    <source>
        <dbReference type="PROSITE" id="PS50172"/>
    </source>
</evidence>
<evidence type="ECO:0000256" key="6">
    <source>
        <dbReference type="ARBA" id="ARBA00022695"/>
    </source>
</evidence>
<evidence type="ECO:0000256" key="7">
    <source>
        <dbReference type="ARBA" id="ARBA00022705"/>
    </source>
</evidence>
<dbReference type="Pfam" id="PF14792">
    <property type="entry name" value="DNA_pol_B_palm"/>
    <property type="match status" value="1"/>
</dbReference>
<dbReference type="FunFam" id="3.30.210.10:FF:000001">
    <property type="entry name" value="DNA polymerase lambda"/>
    <property type="match status" value="1"/>
</dbReference>
<dbReference type="InterPro" id="IPR037160">
    <property type="entry name" value="DNA_Pol_thumb_sf"/>
</dbReference>
<dbReference type="Pfam" id="PF14716">
    <property type="entry name" value="HHH_8"/>
    <property type="match status" value="1"/>
</dbReference>
<dbReference type="CDD" id="cd00141">
    <property type="entry name" value="NT_POLXc"/>
    <property type="match status" value="1"/>
</dbReference>
<evidence type="ECO:0000256" key="2">
    <source>
        <dbReference type="ARBA" id="ARBA00004123"/>
    </source>
</evidence>